<dbReference type="NCBIfam" id="TIGR01389">
    <property type="entry name" value="recQ"/>
    <property type="match status" value="1"/>
</dbReference>
<evidence type="ECO:0000256" key="6">
    <source>
        <dbReference type="ARBA" id="ARBA00022763"/>
    </source>
</evidence>
<keyword evidence="5" id="KW-0547">Nucleotide-binding</keyword>
<keyword evidence="13" id="KW-0234">DNA repair</keyword>
<evidence type="ECO:0000256" key="14">
    <source>
        <dbReference type="ARBA" id="ARBA00023235"/>
    </source>
</evidence>
<dbReference type="GO" id="GO:0005737">
    <property type="term" value="C:cytoplasm"/>
    <property type="evidence" value="ECO:0007669"/>
    <property type="project" value="TreeGrafter"/>
</dbReference>
<dbReference type="PANTHER" id="PTHR13710:SF105">
    <property type="entry name" value="ATP-DEPENDENT DNA HELICASE Q1"/>
    <property type="match status" value="1"/>
</dbReference>
<dbReference type="SMART" id="SM00341">
    <property type="entry name" value="HRDC"/>
    <property type="match status" value="1"/>
</dbReference>
<comment type="caution">
    <text evidence="20">The sequence shown here is derived from an EMBL/GenBank/DDBJ whole genome shotgun (WGS) entry which is preliminary data.</text>
</comment>
<dbReference type="NCBIfam" id="TIGR00614">
    <property type="entry name" value="recQ_fam"/>
    <property type="match status" value="1"/>
</dbReference>
<evidence type="ECO:0000256" key="4">
    <source>
        <dbReference type="ARBA" id="ARBA00022723"/>
    </source>
</evidence>
<feature type="domain" description="Helicase ATP-binding" evidence="18">
    <location>
        <begin position="25"/>
        <end position="194"/>
    </location>
</feature>
<dbReference type="InterPro" id="IPR032284">
    <property type="entry name" value="RecQ_Zn-bd"/>
</dbReference>
<dbReference type="OrthoDB" id="9763310at2"/>
<dbReference type="InterPro" id="IPR011545">
    <property type="entry name" value="DEAD/DEAH_box_helicase_dom"/>
</dbReference>
<reference evidence="20 21" key="1">
    <citation type="journal article" date="2015" name="Genome Announc.">
        <title>Expanding the biotechnology potential of lactobacilli through comparative genomics of 213 strains and associated genera.</title>
        <authorList>
            <person name="Sun Z."/>
            <person name="Harris H.M."/>
            <person name="McCann A."/>
            <person name="Guo C."/>
            <person name="Argimon S."/>
            <person name="Zhang W."/>
            <person name="Yang X."/>
            <person name="Jeffery I.B."/>
            <person name="Cooney J.C."/>
            <person name="Kagawa T.F."/>
            <person name="Liu W."/>
            <person name="Song Y."/>
            <person name="Salvetti E."/>
            <person name="Wrobel A."/>
            <person name="Rasinkangas P."/>
            <person name="Parkhill J."/>
            <person name="Rea M.C."/>
            <person name="O'Sullivan O."/>
            <person name="Ritari J."/>
            <person name="Douillard F.P."/>
            <person name="Paul Ross R."/>
            <person name="Yang R."/>
            <person name="Briner A.E."/>
            <person name="Felis G.E."/>
            <person name="de Vos W.M."/>
            <person name="Barrangou R."/>
            <person name="Klaenhammer T.R."/>
            <person name="Caufield P.W."/>
            <person name="Cui Y."/>
            <person name="Zhang H."/>
            <person name="O'Toole P.W."/>
        </authorList>
    </citation>
    <scope>NUCLEOTIDE SEQUENCE [LARGE SCALE GENOMIC DNA]</scope>
    <source>
        <strain evidence="20 21">DSM 20183</strain>
    </source>
</reference>
<dbReference type="InterPro" id="IPR006293">
    <property type="entry name" value="DNA_helicase_ATP-dep_RecQ_bac"/>
</dbReference>
<gene>
    <name evidence="20" type="ORF">FC72_GL001003</name>
</gene>
<dbReference type="PROSITE" id="PS51194">
    <property type="entry name" value="HELICASE_CTER"/>
    <property type="match status" value="1"/>
</dbReference>
<dbReference type="FunFam" id="1.10.150.80:FF:000002">
    <property type="entry name" value="ATP-dependent DNA helicase RecQ"/>
    <property type="match status" value="1"/>
</dbReference>
<dbReference type="SMART" id="SM00487">
    <property type="entry name" value="DEXDc"/>
    <property type="match status" value="1"/>
</dbReference>
<evidence type="ECO:0000259" key="17">
    <source>
        <dbReference type="PROSITE" id="PS50967"/>
    </source>
</evidence>
<feature type="domain" description="HRDC" evidence="17">
    <location>
        <begin position="519"/>
        <end position="599"/>
    </location>
</feature>
<evidence type="ECO:0000256" key="3">
    <source>
        <dbReference type="ARBA" id="ARBA00005446"/>
    </source>
</evidence>
<evidence type="ECO:0000259" key="19">
    <source>
        <dbReference type="PROSITE" id="PS51194"/>
    </source>
</evidence>
<dbReference type="PROSITE" id="PS50967">
    <property type="entry name" value="HRDC"/>
    <property type="match status" value="1"/>
</dbReference>
<dbReference type="Gene3D" id="1.10.150.80">
    <property type="entry name" value="HRDC domain"/>
    <property type="match status" value="1"/>
</dbReference>
<dbReference type="FunFam" id="3.40.50.300:FF:001389">
    <property type="entry name" value="ATP-dependent DNA helicase RecQ"/>
    <property type="match status" value="1"/>
</dbReference>
<dbReference type="GO" id="GO:0006281">
    <property type="term" value="P:DNA repair"/>
    <property type="evidence" value="ECO:0007669"/>
    <property type="project" value="UniProtKB-KW"/>
</dbReference>
<evidence type="ECO:0000256" key="15">
    <source>
        <dbReference type="ARBA" id="ARBA00034617"/>
    </source>
</evidence>
<dbReference type="GO" id="GO:0003677">
    <property type="term" value="F:DNA binding"/>
    <property type="evidence" value="ECO:0007669"/>
    <property type="project" value="UniProtKB-KW"/>
</dbReference>
<evidence type="ECO:0000256" key="10">
    <source>
        <dbReference type="ARBA" id="ARBA00022840"/>
    </source>
</evidence>
<dbReference type="PANTHER" id="PTHR13710">
    <property type="entry name" value="DNA HELICASE RECQ FAMILY MEMBER"/>
    <property type="match status" value="1"/>
</dbReference>
<evidence type="ECO:0000256" key="13">
    <source>
        <dbReference type="ARBA" id="ARBA00023204"/>
    </source>
</evidence>
<keyword evidence="21" id="KW-1185">Reference proteome</keyword>
<dbReference type="CDD" id="cd18794">
    <property type="entry name" value="SF2_C_RecQ"/>
    <property type="match status" value="1"/>
</dbReference>
<dbReference type="EC" id="5.6.2.4" evidence="16"/>
<organism evidence="20 21">
    <name type="scientific">Companilactobacillus tucceti DSM 20183</name>
    <dbReference type="NCBI Taxonomy" id="1423811"/>
    <lineage>
        <taxon>Bacteria</taxon>
        <taxon>Bacillati</taxon>
        <taxon>Bacillota</taxon>
        <taxon>Bacilli</taxon>
        <taxon>Lactobacillales</taxon>
        <taxon>Lactobacillaceae</taxon>
        <taxon>Companilactobacillus</taxon>
    </lineage>
</organism>
<dbReference type="Proteomes" id="UP000050929">
    <property type="component" value="Unassembled WGS sequence"/>
</dbReference>
<proteinExistence type="inferred from homology"/>
<keyword evidence="9" id="KW-0862">Zinc</keyword>
<evidence type="ECO:0000256" key="8">
    <source>
        <dbReference type="ARBA" id="ARBA00022806"/>
    </source>
</evidence>
<evidence type="ECO:0000256" key="16">
    <source>
        <dbReference type="NCBIfam" id="TIGR01389"/>
    </source>
</evidence>
<dbReference type="GO" id="GO:0043138">
    <property type="term" value="F:3'-5' DNA helicase activity"/>
    <property type="evidence" value="ECO:0007669"/>
    <property type="project" value="UniProtKB-EC"/>
</dbReference>
<feature type="domain" description="Helicase C-terminal" evidence="19">
    <location>
        <begin position="215"/>
        <end position="365"/>
    </location>
</feature>
<keyword evidence="4" id="KW-0479">Metal-binding</keyword>
<dbReference type="GO" id="GO:0016787">
    <property type="term" value="F:hydrolase activity"/>
    <property type="evidence" value="ECO:0007669"/>
    <property type="project" value="UniProtKB-KW"/>
</dbReference>
<dbReference type="Gene3D" id="1.10.10.10">
    <property type="entry name" value="Winged helix-like DNA-binding domain superfamily/Winged helix DNA-binding domain"/>
    <property type="match status" value="1"/>
</dbReference>
<protein>
    <recommendedName>
        <fullName evidence="16">DNA helicase RecQ</fullName>
        <ecNumber evidence="16">5.6.2.4</ecNumber>
    </recommendedName>
</protein>
<evidence type="ECO:0000313" key="21">
    <source>
        <dbReference type="Proteomes" id="UP000050929"/>
    </source>
</evidence>
<dbReference type="Pfam" id="PF00570">
    <property type="entry name" value="HRDC"/>
    <property type="match status" value="1"/>
</dbReference>
<dbReference type="GO" id="GO:0006310">
    <property type="term" value="P:DNA recombination"/>
    <property type="evidence" value="ECO:0007669"/>
    <property type="project" value="UniProtKB-UniRule"/>
</dbReference>
<dbReference type="RefSeq" id="WP_057764211.1">
    <property type="nucleotide sequence ID" value="NZ_AZDG01000002.1"/>
</dbReference>
<dbReference type="GO" id="GO:0005524">
    <property type="term" value="F:ATP binding"/>
    <property type="evidence" value="ECO:0007669"/>
    <property type="project" value="UniProtKB-KW"/>
</dbReference>
<dbReference type="InterPro" id="IPR027417">
    <property type="entry name" value="P-loop_NTPase"/>
</dbReference>
<keyword evidence="11" id="KW-0238">DNA-binding</keyword>
<dbReference type="GO" id="GO:0030894">
    <property type="term" value="C:replisome"/>
    <property type="evidence" value="ECO:0007669"/>
    <property type="project" value="TreeGrafter"/>
</dbReference>
<dbReference type="GO" id="GO:0009432">
    <property type="term" value="P:SOS response"/>
    <property type="evidence" value="ECO:0007669"/>
    <property type="project" value="UniProtKB-UniRule"/>
</dbReference>
<dbReference type="Pfam" id="PF16124">
    <property type="entry name" value="RecQ_Zn_bind"/>
    <property type="match status" value="1"/>
</dbReference>
<dbReference type="InterPro" id="IPR004589">
    <property type="entry name" value="DNA_helicase_ATP-dep_RecQ"/>
</dbReference>
<dbReference type="PATRIC" id="fig|1423811.3.peg.1015"/>
<comment type="cofactor">
    <cofactor evidence="2">
        <name>Zn(2+)</name>
        <dbReference type="ChEBI" id="CHEBI:29105"/>
    </cofactor>
</comment>
<evidence type="ECO:0000256" key="1">
    <source>
        <dbReference type="ARBA" id="ARBA00001946"/>
    </source>
</evidence>
<dbReference type="EMBL" id="AZDG01000002">
    <property type="protein sequence ID" value="KRK65533.1"/>
    <property type="molecule type" value="Genomic_DNA"/>
</dbReference>
<comment type="catalytic activity">
    <reaction evidence="15">
        <text>Couples ATP hydrolysis with the unwinding of duplex DNA by translocating in the 3'-5' direction.</text>
        <dbReference type="EC" id="5.6.2.4"/>
    </reaction>
</comment>
<dbReference type="InterPro" id="IPR036388">
    <property type="entry name" value="WH-like_DNA-bd_sf"/>
</dbReference>
<evidence type="ECO:0000256" key="5">
    <source>
        <dbReference type="ARBA" id="ARBA00022741"/>
    </source>
</evidence>
<dbReference type="Pfam" id="PF00270">
    <property type="entry name" value="DEAD"/>
    <property type="match status" value="1"/>
</dbReference>
<evidence type="ECO:0000256" key="11">
    <source>
        <dbReference type="ARBA" id="ARBA00023125"/>
    </source>
</evidence>
<keyword evidence="8 20" id="KW-0347">Helicase</keyword>
<keyword evidence="14" id="KW-0413">Isomerase</keyword>
<dbReference type="GO" id="GO:0046872">
    <property type="term" value="F:metal ion binding"/>
    <property type="evidence" value="ECO:0007669"/>
    <property type="project" value="UniProtKB-KW"/>
</dbReference>
<evidence type="ECO:0000313" key="20">
    <source>
        <dbReference type="EMBL" id="KRK65533.1"/>
    </source>
</evidence>
<name>A0A0R1J294_9LACO</name>
<accession>A0A0R1J294</accession>
<dbReference type="CDD" id="cd17920">
    <property type="entry name" value="DEXHc_RecQ"/>
    <property type="match status" value="1"/>
</dbReference>
<dbReference type="SMART" id="SM00490">
    <property type="entry name" value="HELICc"/>
    <property type="match status" value="1"/>
</dbReference>
<keyword evidence="7" id="KW-0378">Hydrolase</keyword>
<evidence type="ECO:0000256" key="7">
    <source>
        <dbReference type="ARBA" id="ARBA00022801"/>
    </source>
</evidence>
<evidence type="ECO:0000256" key="12">
    <source>
        <dbReference type="ARBA" id="ARBA00023172"/>
    </source>
</evidence>
<evidence type="ECO:0000256" key="9">
    <source>
        <dbReference type="ARBA" id="ARBA00022833"/>
    </source>
</evidence>
<dbReference type="InterPro" id="IPR014001">
    <property type="entry name" value="Helicase_ATP-bd"/>
</dbReference>
<dbReference type="Pfam" id="PF09382">
    <property type="entry name" value="RQC"/>
    <property type="match status" value="1"/>
</dbReference>
<evidence type="ECO:0000256" key="2">
    <source>
        <dbReference type="ARBA" id="ARBA00001947"/>
    </source>
</evidence>
<dbReference type="STRING" id="1423811.FC72_GL001003"/>
<comment type="cofactor">
    <cofactor evidence="1">
        <name>Mg(2+)</name>
        <dbReference type="ChEBI" id="CHEBI:18420"/>
    </cofactor>
</comment>
<dbReference type="GO" id="GO:0009378">
    <property type="term" value="F:four-way junction helicase activity"/>
    <property type="evidence" value="ECO:0007669"/>
    <property type="project" value="TreeGrafter"/>
</dbReference>
<dbReference type="SUPFAM" id="SSF46785">
    <property type="entry name" value="Winged helix' DNA-binding domain"/>
    <property type="match status" value="1"/>
</dbReference>
<dbReference type="InterPro" id="IPR002121">
    <property type="entry name" value="HRDC_dom"/>
</dbReference>
<dbReference type="InterPro" id="IPR010997">
    <property type="entry name" value="HRDC-like_sf"/>
</dbReference>
<comment type="similarity">
    <text evidence="3">Belongs to the helicase family. RecQ subfamily.</text>
</comment>
<dbReference type="InterPro" id="IPR001650">
    <property type="entry name" value="Helicase_C-like"/>
</dbReference>
<dbReference type="InterPro" id="IPR018982">
    <property type="entry name" value="RQC_domain"/>
</dbReference>
<dbReference type="Pfam" id="PF00271">
    <property type="entry name" value="Helicase_C"/>
    <property type="match status" value="1"/>
</dbReference>
<dbReference type="PROSITE" id="PS51192">
    <property type="entry name" value="HELICASE_ATP_BIND_1"/>
    <property type="match status" value="1"/>
</dbReference>
<dbReference type="GO" id="GO:0006260">
    <property type="term" value="P:DNA replication"/>
    <property type="evidence" value="ECO:0007669"/>
    <property type="project" value="InterPro"/>
</dbReference>
<dbReference type="InterPro" id="IPR044876">
    <property type="entry name" value="HRDC_dom_sf"/>
</dbReference>
<dbReference type="Gene3D" id="3.40.50.300">
    <property type="entry name" value="P-loop containing nucleotide triphosphate hydrolases"/>
    <property type="match status" value="2"/>
</dbReference>
<keyword evidence="12" id="KW-0233">DNA recombination</keyword>
<dbReference type="SUPFAM" id="SSF47819">
    <property type="entry name" value="HRDC-like"/>
    <property type="match status" value="1"/>
</dbReference>
<keyword evidence="10" id="KW-0067">ATP-binding</keyword>
<dbReference type="AlphaFoldDB" id="A0A0R1J294"/>
<dbReference type="SUPFAM" id="SSF52540">
    <property type="entry name" value="P-loop containing nucleoside triphosphate hydrolases"/>
    <property type="match status" value="1"/>
</dbReference>
<dbReference type="InterPro" id="IPR036390">
    <property type="entry name" value="WH_DNA-bd_sf"/>
</dbReference>
<evidence type="ECO:0000259" key="18">
    <source>
        <dbReference type="PROSITE" id="PS51192"/>
    </source>
</evidence>
<keyword evidence="6" id="KW-0227">DNA damage</keyword>
<sequence>MNDPQSILKSTFGYDDFRNGQRDIIDRVLSGKRSLGIMPTGGGKSICYQIPAVMFSGLTLVISPLISLMKDQVDSLNELNIPATFINSTLEYHDLEERMRYIESGAVKLLYAAPEKIENPDFYSWLSQLPIDLVAIDEAHVLSSWGHDFRPSYLNIIQPLNELPSQPAWLALTATATNQVQEDLMSILNVKEENVIKTGFARTNLALKVERGVDKFSYVLNYVKSHAKESGIIYAGRRKDVDKLYDFLKDRGVNVGKYHAGLSDKERHDQQEDFLFDKVDVIIATNAFGMGINKTNVRYVLHFTIPGTIENYYQEVGRAGRDGLPAEAVLLYTPADLRLHMFFIEQSEADDEYKQSLNIKLRKMNQYAKTEKCLMQFILNYFGEKTTQVCGHCSNCLDNREITDVTKDAQKILSCVVRMRQNYGKKTISRVLAGKDDVANDWHNFGQLPTFGLLKDWTLKSINEFIDFLVANVFLSTTNGLYPVLKLTESGAMALKGHTVVGRKSLAMPEQRNSIVSDGSFDESLFEELRKLRLKIAHAQDLPPFVIFSDKSLKDMAQRLPSNNSEFLQVNGVGNAKLDRYGTRFMEVIKNYQKEEKKVTSEP</sequence>
<dbReference type="GO" id="GO:0043590">
    <property type="term" value="C:bacterial nucleoid"/>
    <property type="evidence" value="ECO:0007669"/>
    <property type="project" value="TreeGrafter"/>
</dbReference>
<dbReference type="SMART" id="SM00956">
    <property type="entry name" value="RQC"/>
    <property type="match status" value="1"/>
</dbReference>